<evidence type="ECO:0000256" key="1">
    <source>
        <dbReference type="SAM" id="MobiDB-lite"/>
    </source>
</evidence>
<dbReference type="OrthoDB" id="7923950at2"/>
<feature type="region of interest" description="Disordered" evidence="1">
    <location>
        <begin position="143"/>
        <end position="165"/>
    </location>
</feature>
<dbReference type="AlphaFoldDB" id="A0A1M7C867"/>
<evidence type="ECO:0008006" key="4">
    <source>
        <dbReference type="Google" id="ProtNLM"/>
    </source>
</evidence>
<accession>A0A1M7C867</accession>
<reference evidence="2 3" key="1">
    <citation type="submission" date="2016-11" db="EMBL/GenBank/DDBJ databases">
        <authorList>
            <person name="Jaros S."/>
            <person name="Januszkiewicz K."/>
            <person name="Wedrychowicz H."/>
        </authorList>
    </citation>
    <scope>NUCLEOTIDE SEQUENCE [LARGE SCALE GENOMIC DNA]</scope>
    <source>
        <strain evidence="2 3">DSM 22153</strain>
    </source>
</reference>
<protein>
    <recommendedName>
        <fullName evidence="4">DUF5330 domain-containing protein</fullName>
    </recommendedName>
</protein>
<evidence type="ECO:0000313" key="2">
    <source>
        <dbReference type="EMBL" id="SHL63059.1"/>
    </source>
</evidence>
<name>A0A1M7C867_9HYPH</name>
<dbReference type="Pfam" id="PF17264">
    <property type="entry name" value="DUF5330"/>
    <property type="match status" value="1"/>
</dbReference>
<organism evidence="2 3">
    <name type="scientific">Roseibium suaedae</name>
    <dbReference type="NCBI Taxonomy" id="735517"/>
    <lineage>
        <taxon>Bacteria</taxon>
        <taxon>Pseudomonadati</taxon>
        <taxon>Pseudomonadota</taxon>
        <taxon>Alphaproteobacteria</taxon>
        <taxon>Hyphomicrobiales</taxon>
        <taxon>Stappiaceae</taxon>
        <taxon>Roseibium</taxon>
    </lineage>
</organism>
<feature type="compositionally biased region" description="Pro residues" evidence="1">
    <location>
        <begin position="153"/>
        <end position="165"/>
    </location>
</feature>
<proteinExistence type="predicted"/>
<dbReference type="EMBL" id="FRBW01000001">
    <property type="protein sequence ID" value="SHL63059.1"/>
    <property type="molecule type" value="Genomic_DNA"/>
</dbReference>
<dbReference type="Proteomes" id="UP000186002">
    <property type="component" value="Unassembled WGS sequence"/>
</dbReference>
<keyword evidence="3" id="KW-1185">Reference proteome</keyword>
<gene>
    <name evidence="2" type="ORF">SAMN05444272_1086</name>
</gene>
<evidence type="ECO:0000313" key="3">
    <source>
        <dbReference type="Proteomes" id="UP000186002"/>
    </source>
</evidence>
<sequence>MFFLLRTAFWLTLVLALIPIGSGGSDSETKSIDPVAAYFAAQAAVSDLSGFCGRNPAACETGSEAISAIGARARDGARIVYEYLDTQVADEKSGTGPGFTDQPGLVTGSIPDQVVEVHDVKEAAPQAGGTLTEQDLALPWKAAKTSTIRPETPIGPLPRPNPRAG</sequence>
<dbReference type="InterPro" id="IPR035220">
    <property type="entry name" value="DUF5330"/>
</dbReference>
<dbReference type="STRING" id="735517.SAMN05444272_1086"/>
<dbReference type="RefSeq" id="WP_073009760.1">
    <property type="nucleotide sequence ID" value="NZ_FRBW01000001.1"/>
</dbReference>